<evidence type="ECO:0000256" key="5">
    <source>
        <dbReference type="ARBA" id="ARBA00022498"/>
    </source>
</evidence>
<evidence type="ECO:0000256" key="8">
    <source>
        <dbReference type="ARBA" id="ARBA00023027"/>
    </source>
</evidence>
<keyword evidence="14" id="KW-1185">Reference proteome</keyword>
<proteinExistence type="inferred from homology"/>
<evidence type="ECO:0000256" key="9">
    <source>
        <dbReference type="ARBA" id="ARBA00023141"/>
    </source>
</evidence>
<dbReference type="InterPro" id="IPR045865">
    <property type="entry name" value="ACT-like_dom_sf"/>
</dbReference>
<dbReference type="NCBIfam" id="NF005107">
    <property type="entry name" value="PRK06545.1-5"/>
    <property type="match status" value="1"/>
</dbReference>
<reference evidence="13 14" key="1">
    <citation type="journal article" date="2015" name="Genome Announc.">
        <title>Expanding the biotechnology potential of lactobacilli through comparative genomics of 213 strains and associated genera.</title>
        <authorList>
            <person name="Sun Z."/>
            <person name="Harris H.M."/>
            <person name="McCann A."/>
            <person name="Guo C."/>
            <person name="Argimon S."/>
            <person name="Zhang W."/>
            <person name="Yang X."/>
            <person name="Jeffery I.B."/>
            <person name="Cooney J.C."/>
            <person name="Kagawa T.F."/>
            <person name="Liu W."/>
            <person name="Song Y."/>
            <person name="Salvetti E."/>
            <person name="Wrobel A."/>
            <person name="Rasinkangas P."/>
            <person name="Parkhill J."/>
            <person name="Rea M.C."/>
            <person name="O'Sullivan O."/>
            <person name="Ritari J."/>
            <person name="Douillard F.P."/>
            <person name="Paul Ross R."/>
            <person name="Yang R."/>
            <person name="Briner A.E."/>
            <person name="Felis G.E."/>
            <person name="de Vos W.M."/>
            <person name="Barrangou R."/>
            <person name="Klaenhammer T.R."/>
            <person name="Caufield P.W."/>
            <person name="Cui Y."/>
            <person name="Zhang H."/>
            <person name="O'Toole P.W."/>
        </authorList>
    </citation>
    <scope>NUCLEOTIDE SEQUENCE [LARGE SCALE GENOMIC DNA]</scope>
    <source>
        <strain evidence="13 14">DSM 20003</strain>
    </source>
</reference>
<feature type="domain" description="Prephenate/arogenate dehydrogenase" evidence="11">
    <location>
        <begin position="1"/>
        <end position="291"/>
    </location>
</feature>
<dbReference type="OrthoDB" id="9802008at2"/>
<dbReference type="EMBL" id="AZDA01000005">
    <property type="protein sequence ID" value="KRK40719.1"/>
    <property type="molecule type" value="Genomic_DNA"/>
</dbReference>
<dbReference type="Pfam" id="PF02153">
    <property type="entry name" value="PDH_N"/>
    <property type="match status" value="1"/>
</dbReference>
<evidence type="ECO:0000256" key="7">
    <source>
        <dbReference type="ARBA" id="ARBA00023002"/>
    </source>
</evidence>
<comment type="catalytic activity">
    <reaction evidence="10">
        <text>prephenate + NAD(+) = 3-(4-hydroxyphenyl)pyruvate + CO2 + NADH</text>
        <dbReference type="Rhea" id="RHEA:13869"/>
        <dbReference type="ChEBI" id="CHEBI:16526"/>
        <dbReference type="ChEBI" id="CHEBI:29934"/>
        <dbReference type="ChEBI" id="CHEBI:36242"/>
        <dbReference type="ChEBI" id="CHEBI:57540"/>
        <dbReference type="ChEBI" id="CHEBI:57945"/>
        <dbReference type="EC" id="1.3.1.12"/>
    </reaction>
</comment>
<dbReference type="GO" id="GO:0008977">
    <property type="term" value="F:prephenate dehydrogenase (NAD+) activity"/>
    <property type="evidence" value="ECO:0007669"/>
    <property type="project" value="UniProtKB-EC"/>
</dbReference>
<evidence type="ECO:0000259" key="11">
    <source>
        <dbReference type="PROSITE" id="PS51176"/>
    </source>
</evidence>
<dbReference type="GO" id="GO:0006571">
    <property type="term" value="P:tyrosine biosynthetic process"/>
    <property type="evidence" value="ECO:0007669"/>
    <property type="project" value="UniProtKB-UniPathway"/>
</dbReference>
<keyword evidence="9" id="KW-0057">Aromatic amino acid biosynthesis</keyword>
<dbReference type="CDD" id="cd04909">
    <property type="entry name" value="ACT_PDH-BS"/>
    <property type="match status" value="1"/>
</dbReference>
<dbReference type="PROSITE" id="PS51671">
    <property type="entry name" value="ACT"/>
    <property type="match status" value="1"/>
</dbReference>
<dbReference type="InterPro" id="IPR046825">
    <property type="entry name" value="PDH_C"/>
</dbReference>
<dbReference type="GO" id="GO:0070403">
    <property type="term" value="F:NAD+ binding"/>
    <property type="evidence" value="ECO:0007669"/>
    <property type="project" value="InterPro"/>
</dbReference>
<comment type="pathway">
    <text evidence="1">Amino-acid biosynthesis; L-tyrosine biosynthesis; (4-hydroxyphenyl)pyruvate from prephenate (NAD(+) route): step 1/1.</text>
</comment>
<keyword evidence="5" id="KW-0827">Tyrosine biosynthesis</keyword>
<keyword evidence="8" id="KW-0520">NAD</keyword>
<evidence type="ECO:0000256" key="4">
    <source>
        <dbReference type="ARBA" id="ARBA00016891"/>
    </source>
</evidence>
<dbReference type="InterPro" id="IPR050812">
    <property type="entry name" value="Preph/Arog_dehydrog"/>
</dbReference>
<dbReference type="UniPathway" id="UPA00122">
    <property type="reaction ID" value="UER00961"/>
</dbReference>
<dbReference type="SUPFAM" id="SSF55021">
    <property type="entry name" value="ACT-like"/>
    <property type="match status" value="1"/>
</dbReference>
<dbReference type="Pfam" id="PF20463">
    <property type="entry name" value="PDH_C"/>
    <property type="match status" value="1"/>
</dbReference>
<evidence type="ECO:0000313" key="13">
    <source>
        <dbReference type="EMBL" id="KRK40719.1"/>
    </source>
</evidence>
<evidence type="ECO:0000256" key="6">
    <source>
        <dbReference type="ARBA" id="ARBA00022605"/>
    </source>
</evidence>
<name>A0A0R1H2S2_9LACO</name>
<dbReference type="SUPFAM" id="SSF51735">
    <property type="entry name" value="NAD(P)-binding Rossmann-fold domains"/>
    <property type="match status" value="1"/>
</dbReference>
<feature type="domain" description="ACT" evidence="12">
    <location>
        <begin position="296"/>
        <end position="365"/>
    </location>
</feature>
<dbReference type="RefSeq" id="WP_057903375.1">
    <property type="nucleotide sequence ID" value="NZ_AZDA01000005.1"/>
</dbReference>
<dbReference type="PATRIC" id="fig|1423726.3.peg.3125"/>
<dbReference type="AlphaFoldDB" id="A0A0R1H2S2"/>
<dbReference type="GO" id="GO:0004665">
    <property type="term" value="F:prephenate dehydrogenase (NADP+) activity"/>
    <property type="evidence" value="ECO:0007669"/>
    <property type="project" value="InterPro"/>
</dbReference>
<dbReference type="EC" id="1.3.1.12" evidence="3"/>
<comment type="caution">
    <text evidence="13">The sequence shown here is derived from an EMBL/GenBank/DDBJ whole genome shotgun (WGS) entry which is preliminary data.</text>
</comment>
<dbReference type="FunFam" id="3.40.50.720:FF:000208">
    <property type="entry name" value="Prephenate dehydrogenase"/>
    <property type="match status" value="1"/>
</dbReference>
<keyword evidence="6" id="KW-0028">Amino-acid biosynthesis</keyword>
<gene>
    <name evidence="13" type="ORF">FC07_GL003011</name>
</gene>
<dbReference type="Gene3D" id="3.40.50.720">
    <property type="entry name" value="NAD(P)-binding Rossmann-like Domain"/>
    <property type="match status" value="1"/>
</dbReference>
<protein>
    <recommendedName>
        <fullName evidence="4">Prephenate dehydrogenase</fullName>
        <ecNumber evidence="3">1.3.1.12</ecNumber>
    </recommendedName>
</protein>
<evidence type="ECO:0000259" key="12">
    <source>
        <dbReference type="PROSITE" id="PS51671"/>
    </source>
</evidence>
<dbReference type="STRING" id="1423726.FC07_GL003011"/>
<dbReference type="Gene3D" id="1.10.3660.10">
    <property type="entry name" value="6-phosphogluconate dehydrogenase C-terminal like domain"/>
    <property type="match status" value="1"/>
</dbReference>
<dbReference type="PANTHER" id="PTHR21363">
    <property type="entry name" value="PREPHENATE DEHYDROGENASE"/>
    <property type="match status" value="1"/>
</dbReference>
<dbReference type="InterPro" id="IPR036291">
    <property type="entry name" value="NAD(P)-bd_dom_sf"/>
</dbReference>
<evidence type="ECO:0000256" key="1">
    <source>
        <dbReference type="ARBA" id="ARBA00005067"/>
    </source>
</evidence>
<dbReference type="PROSITE" id="PS51176">
    <property type="entry name" value="PDH_ADH"/>
    <property type="match status" value="1"/>
</dbReference>
<keyword evidence="7" id="KW-0560">Oxidoreductase</keyword>
<dbReference type="SUPFAM" id="SSF48179">
    <property type="entry name" value="6-phosphogluconate dehydrogenase C-terminal domain-like"/>
    <property type="match status" value="1"/>
</dbReference>
<evidence type="ECO:0000256" key="2">
    <source>
        <dbReference type="ARBA" id="ARBA00007964"/>
    </source>
</evidence>
<evidence type="ECO:0000256" key="3">
    <source>
        <dbReference type="ARBA" id="ARBA00012068"/>
    </source>
</evidence>
<sequence>MTTVVIEGLGLIGGSLALAIKEGVPDAYLIGLDQQATTLTYAKARGLIDEIGSDLATVAPQADFIILATPVVCINRSLHILTQVTLKPNVIVTDTGSTKQQVMAAAQPLLAQGVTVIGGHPMAGSHKSGVQAANIDLFRSAYYFIVPANERQVAASQRLEQLLTPTQAKFLTVAPAAHDQIVGMLSHVPHILSAALVNETRIQFRDSPAALRLAAGGFKDMTRIASSDPEMWADILLTNQSIILGQLKSYQQRIQTLMTRVNAGDHDALLDFFHQAKVTRDAIQPKQTGAIPGFHDLFVNIPDHTGAIAKVTSLLAQAEIQIVNIQILETREDINGILQLTFASASDKQRATVALENGNVTITQK</sequence>
<evidence type="ECO:0000256" key="10">
    <source>
        <dbReference type="ARBA" id="ARBA00049260"/>
    </source>
</evidence>
<dbReference type="InterPro" id="IPR046826">
    <property type="entry name" value="PDH_N"/>
</dbReference>
<organism evidence="13 14">
    <name type="scientific">Loigolactobacillus bifermentans DSM 20003</name>
    <dbReference type="NCBI Taxonomy" id="1423726"/>
    <lineage>
        <taxon>Bacteria</taxon>
        <taxon>Bacillati</taxon>
        <taxon>Bacillota</taxon>
        <taxon>Bacilli</taxon>
        <taxon>Lactobacillales</taxon>
        <taxon>Lactobacillaceae</taxon>
        <taxon>Loigolactobacillus</taxon>
    </lineage>
</organism>
<dbReference type="InterPro" id="IPR003099">
    <property type="entry name" value="Prephen_DH"/>
</dbReference>
<dbReference type="InterPro" id="IPR002912">
    <property type="entry name" value="ACT_dom"/>
</dbReference>
<dbReference type="FunFam" id="1.10.3660.10:FF:000003">
    <property type="entry name" value="Prephenate dehydrogenase"/>
    <property type="match status" value="1"/>
</dbReference>
<dbReference type="Proteomes" id="UP000051461">
    <property type="component" value="Unassembled WGS sequence"/>
</dbReference>
<evidence type="ECO:0000313" key="14">
    <source>
        <dbReference type="Proteomes" id="UP000051461"/>
    </source>
</evidence>
<dbReference type="InterPro" id="IPR008927">
    <property type="entry name" value="6-PGluconate_DH-like_C_sf"/>
</dbReference>
<comment type="similarity">
    <text evidence="2">Belongs to the prephenate/arogenate dehydrogenase family.</text>
</comment>
<accession>A0A0R1H2S2</accession>
<dbReference type="PANTHER" id="PTHR21363:SF0">
    <property type="entry name" value="PREPHENATE DEHYDROGENASE [NADP(+)]"/>
    <property type="match status" value="1"/>
</dbReference>